<dbReference type="RefSeq" id="WP_350386878.1">
    <property type="nucleotide sequence ID" value="NZ_JBEOME010000016.1"/>
</dbReference>
<feature type="non-terminal residue" evidence="3">
    <location>
        <position position="211"/>
    </location>
</feature>
<reference evidence="3 4" key="1">
    <citation type="submission" date="2024-06" db="EMBL/GenBank/DDBJ databases">
        <title>Construction of an artificial bacterial consortium using nitrogen cycle bacteria from Cuatro Cienegas Basin and a mangrove forest.</title>
        <authorList>
            <person name="Aguilera-Najera D."/>
            <person name="Marquez-Cianci L."/>
            <person name="Martinez-Perez E."/>
            <person name="Rosas-Barrera M."/>
            <person name="Rodriguez-Cruz U.E."/>
            <person name="Tapia-Lopez R."/>
            <person name="Eguiarte L.E."/>
            <person name="Souza-Saldivar V."/>
        </authorList>
    </citation>
    <scope>NUCLEOTIDE SEQUENCE [LARGE SCALE GENOMIC DNA]</scope>
    <source>
        <strain evidence="3 4">S14-15</strain>
    </source>
</reference>
<name>A0ABV1SA59_BACAB</name>
<dbReference type="Pfam" id="PF04740">
    <property type="entry name" value="LXG"/>
    <property type="match status" value="1"/>
</dbReference>
<evidence type="ECO:0000313" key="4">
    <source>
        <dbReference type="Proteomes" id="UP001467674"/>
    </source>
</evidence>
<dbReference type="EMBL" id="JBEOME010000016">
    <property type="protein sequence ID" value="MER3123425.1"/>
    <property type="molecule type" value="Genomic_DNA"/>
</dbReference>
<feature type="domain" description="LXG" evidence="2">
    <location>
        <begin position="1"/>
        <end position="211"/>
    </location>
</feature>
<keyword evidence="4" id="KW-1185">Reference proteome</keyword>
<comment type="similarity">
    <text evidence="1">In the N-terminal section; belongs to the LXG family.</text>
</comment>
<sequence length="211" mass="23539">MKTLDVKTLHHAIDQTLTQLKQQSIHIKSLESQINRIISLDGELKGEAGETIRAFYSECHIPFLQFFQVTIGEYTSVLQKVQNALHAFESNENGFISQSFLEHELDQGLKNAETAVSDIMSDVSSAIGKVSHIIHLPSVDESAFQVSYQKAWMNISKTIGTLHAFDREQASALNETKNSIQTMKEYIDTLGTMFTGAKIGITTYQKGSILK</sequence>
<proteinExistence type="inferred from homology"/>
<dbReference type="Proteomes" id="UP001467674">
    <property type="component" value="Unassembled WGS sequence"/>
</dbReference>
<protein>
    <submittedName>
        <fullName evidence="3">LXG domain-containing protein</fullName>
    </submittedName>
</protein>
<gene>
    <name evidence="3" type="ORF">ABQG71_19870</name>
</gene>
<dbReference type="InterPro" id="IPR006829">
    <property type="entry name" value="LXG_dom"/>
</dbReference>
<evidence type="ECO:0000259" key="2">
    <source>
        <dbReference type="PROSITE" id="PS51756"/>
    </source>
</evidence>
<dbReference type="PROSITE" id="PS51756">
    <property type="entry name" value="LXG"/>
    <property type="match status" value="1"/>
</dbReference>
<evidence type="ECO:0000256" key="1">
    <source>
        <dbReference type="ARBA" id="ARBA00034117"/>
    </source>
</evidence>
<evidence type="ECO:0000313" key="3">
    <source>
        <dbReference type="EMBL" id="MER3123425.1"/>
    </source>
</evidence>
<comment type="caution">
    <text evidence="3">The sequence shown here is derived from an EMBL/GenBank/DDBJ whole genome shotgun (WGS) entry which is preliminary data.</text>
</comment>
<accession>A0ABV1SA59</accession>
<organism evidence="3 4">
    <name type="scientific">Bacillus altitudinis</name>
    <dbReference type="NCBI Taxonomy" id="293387"/>
    <lineage>
        <taxon>Bacteria</taxon>
        <taxon>Bacillati</taxon>
        <taxon>Bacillota</taxon>
        <taxon>Bacilli</taxon>
        <taxon>Bacillales</taxon>
        <taxon>Bacillaceae</taxon>
        <taxon>Bacillus</taxon>
    </lineage>
</organism>